<dbReference type="RefSeq" id="YP_010762633.1">
    <property type="nucleotide sequence ID" value="NC_073606.1"/>
</dbReference>
<name>A0AAF0AU46_9CAUD</name>
<dbReference type="KEGG" id="vg:80099318"/>
<dbReference type="EMBL" id="OP784575">
    <property type="protein sequence ID" value="WBQ35247.1"/>
    <property type="molecule type" value="Genomic_DNA"/>
</dbReference>
<dbReference type="Proteomes" id="UP001210043">
    <property type="component" value="Segment"/>
</dbReference>
<protein>
    <submittedName>
        <fullName evidence="1">Uncharacterized protein</fullName>
    </submittedName>
</protein>
<accession>A0AAF0AU46</accession>
<organism evidence="1 2">
    <name type="scientific">Pseudomonas phage pPA-3099-2aT.2</name>
    <dbReference type="NCBI Taxonomy" id="3003808"/>
    <lineage>
        <taxon>Viruses</taxon>
        <taxon>Duplodnaviria</taxon>
        <taxon>Heunggongvirae</taxon>
        <taxon>Uroviricota</taxon>
        <taxon>Caudoviricetes</taxon>
        <taxon>Vandenendeviridae</taxon>
        <taxon>Skurskavirinae</taxon>
        <taxon>Pakpunavirus</taxon>
        <taxon>Pakpunavirus pPA30992aT2</taxon>
    </lineage>
</organism>
<evidence type="ECO:0000313" key="1">
    <source>
        <dbReference type="EMBL" id="WBQ35247.1"/>
    </source>
</evidence>
<proteinExistence type="predicted"/>
<evidence type="ECO:0000313" key="2">
    <source>
        <dbReference type="Proteomes" id="UP001210043"/>
    </source>
</evidence>
<sequence length="89" mass="9659">MFDFIITTSEACADSHFTSASLYDEDGLVLGSVLFFAGSEMTLTSGEVVIPFSGKRTAVNVYSHGDTFMRSNGNEAMFDSAGNITDIRW</sequence>
<reference evidence="1" key="1">
    <citation type="submission" date="2022-11" db="EMBL/GenBank/DDBJ databases">
        <authorList>
            <person name="Wang C."/>
            <person name="Zeng J."/>
            <person name="Wang X."/>
            <person name="Zhao J."/>
            <person name="Ji F."/>
            <person name="Wang M."/>
            <person name="Zuo J."/>
            <person name="Guo Z."/>
        </authorList>
    </citation>
    <scope>NUCLEOTIDE SEQUENCE</scope>
</reference>
<dbReference type="GeneID" id="80099318"/>
<keyword evidence="2" id="KW-1185">Reference proteome</keyword>